<dbReference type="EMBL" id="CP045650">
    <property type="protein sequence ID" value="QGA11068.1"/>
    <property type="molecule type" value="Genomic_DNA"/>
</dbReference>
<dbReference type="InterPro" id="IPR036412">
    <property type="entry name" value="HAD-like_sf"/>
</dbReference>
<dbReference type="GO" id="GO:0005992">
    <property type="term" value="P:trehalose biosynthetic process"/>
    <property type="evidence" value="ECO:0007669"/>
    <property type="project" value="UniProtKB-UniPathway"/>
</dbReference>
<sequence length="278" mass="31753">METDRNIIDFIKSHMVDLHKKRSRSDGLAIILFLDIDGTISEFHIDPEQSFIAPEILGTIEHLNQIIDLFLVTGRSIQQAQHLISPFDWNIAASHGLELYHQQQTQNLIHFNHTQFNALKTYLREAIDTKIPIRIEEKPFSIALHFREHPQLESFAQNIIKQCLEHYDDFELKSGKYVFELVAKGCHKGIAIQHILSQSDDLNLCPIFIGDDLTDESGFEVINQHHGISIKVGSGLSQAKFRLKNVTAVGCFLQDLFKELKVQQHIIGESNVKTHCIV</sequence>
<comment type="pathway">
    <text evidence="1 4">Glycan biosynthesis; trehalose biosynthesis.</text>
</comment>
<dbReference type="RefSeq" id="WP_153371463.1">
    <property type="nucleotide sequence ID" value="NZ_CP045650.1"/>
</dbReference>
<dbReference type="PANTHER" id="PTHR43768">
    <property type="entry name" value="TREHALOSE 6-PHOSPHATE PHOSPHATASE"/>
    <property type="match status" value="1"/>
</dbReference>
<dbReference type="EMBL" id="WITK01000014">
    <property type="protein sequence ID" value="MQW92593.1"/>
    <property type="molecule type" value="Genomic_DNA"/>
</dbReference>
<dbReference type="GO" id="GO:0004805">
    <property type="term" value="F:trehalose-phosphatase activity"/>
    <property type="evidence" value="ECO:0007669"/>
    <property type="project" value="UniProtKB-EC"/>
</dbReference>
<comment type="function">
    <text evidence="4">Removes the phosphate from trehalose 6-phosphate to produce free trehalose.</text>
</comment>
<dbReference type="Pfam" id="PF02358">
    <property type="entry name" value="Trehalose_PPase"/>
    <property type="match status" value="1"/>
</dbReference>
<dbReference type="GO" id="GO:0000287">
    <property type="term" value="F:magnesium ion binding"/>
    <property type="evidence" value="ECO:0007669"/>
    <property type="project" value="UniProtKB-ARBA"/>
</dbReference>
<keyword evidence="4" id="KW-0479">Metal-binding</keyword>
<dbReference type="Gene3D" id="3.30.70.1020">
    <property type="entry name" value="Trehalose-6-phosphate phosphatase related protein, domain 2"/>
    <property type="match status" value="1"/>
</dbReference>
<dbReference type="NCBIfam" id="TIGR00685">
    <property type="entry name" value="T6PP"/>
    <property type="match status" value="1"/>
</dbReference>
<reference evidence="7 8" key="1">
    <citation type="submission" date="2019-10" db="EMBL/GenBank/DDBJ databases">
        <authorList>
            <person name="Dong K."/>
        </authorList>
    </citation>
    <scope>NUCLEOTIDE SEQUENCE [LARGE SCALE GENOMIC DNA]</scope>
    <source>
        <strain evidence="7">dk386</strain>
        <strain evidence="6">Dk386</strain>
        <strain evidence="5">Dk771</strain>
        <strain evidence="8">dk771</strain>
    </source>
</reference>
<evidence type="ECO:0000313" key="7">
    <source>
        <dbReference type="Proteomes" id="UP000327478"/>
    </source>
</evidence>
<evidence type="ECO:0000256" key="1">
    <source>
        <dbReference type="ARBA" id="ARBA00005199"/>
    </source>
</evidence>
<dbReference type="SUPFAM" id="SSF56784">
    <property type="entry name" value="HAD-like"/>
    <property type="match status" value="1"/>
</dbReference>
<evidence type="ECO:0000313" key="6">
    <source>
        <dbReference type="EMBL" id="QGA11068.1"/>
    </source>
</evidence>
<accession>A0A5Q0P5P5</accession>
<dbReference type="Proteomes" id="UP000480556">
    <property type="component" value="Unassembled WGS sequence"/>
</dbReference>
<keyword evidence="7" id="KW-1185">Reference proteome</keyword>
<protein>
    <recommendedName>
        <fullName evidence="4">Trehalose 6-phosphate phosphatase</fullName>
        <ecNumber evidence="4">3.1.3.12</ecNumber>
    </recommendedName>
</protein>
<evidence type="ECO:0000256" key="4">
    <source>
        <dbReference type="RuleBase" id="RU361117"/>
    </source>
</evidence>
<evidence type="ECO:0000256" key="3">
    <source>
        <dbReference type="ARBA" id="ARBA00022801"/>
    </source>
</evidence>
<dbReference type="InterPro" id="IPR044651">
    <property type="entry name" value="OTSB-like"/>
</dbReference>
<organism evidence="5 8">
    <name type="scientific">Acinetobacter wanghuae</name>
    <dbReference type="NCBI Taxonomy" id="2662362"/>
    <lineage>
        <taxon>Bacteria</taxon>
        <taxon>Pseudomonadati</taxon>
        <taxon>Pseudomonadota</taxon>
        <taxon>Gammaproteobacteria</taxon>
        <taxon>Moraxellales</taxon>
        <taxon>Moraxellaceae</taxon>
        <taxon>Acinetobacter</taxon>
    </lineage>
</organism>
<keyword evidence="3 4" id="KW-0378">Hydrolase</keyword>
<comment type="catalytic activity">
    <reaction evidence="4">
        <text>alpha,alpha-trehalose 6-phosphate + H2O = alpha,alpha-trehalose + phosphate</text>
        <dbReference type="Rhea" id="RHEA:23420"/>
        <dbReference type="ChEBI" id="CHEBI:15377"/>
        <dbReference type="ChEBI" id="CHEBI:16551"/>
        <dbReference type="ChEBI" id="CHEBI:43474"/>
        <dbReference type="ChEBI" id="CHEBI:58429"/>
        <dbReference type="EC" id="3.1.3.12"/>
    </reaction>
</comment>
<dbReference type="InterPro" id="IPR023214">
    <property type="entry name" value="HAD_sf"/>
</dbReference>
<comment type="similarity">
    <text evidence="2 4">Belongs to the trehalose phosphatase family.</text>
</comment>
<dbReference type="AlphaFoldDB" id="A0A5Q0P5P5"/>
<dbReference type="NCBIfam" id="TIGR01484">
    <property type="entry name" value="HAD-SF-IIB"/>
    <property type="match status" value="1"/>
</dbReference>
<dbReference type="EC" id="3.1.3.12" evidence="4"/>
<comment type="cofactor">
    <cofactor evidence="4">
        <name>Mg(2+)</name>
        <dbReference type="ChEBI" id="CHEBI:18420"/>
    </cofactor>
</comment>
<keyword evidence="4" id="KW-0460">Magnesium</keyword>
<dbReference type="PANTHER" id="PTHR43768:SF3">
    <property type="entry name" value="TREHALOSE 6-PHOSPHATE PHOSPHATASE"/>
    <property type="match status" value="1"/>
</dbReference>
<evidence type="ECO:0000313" key="8">
    <source>
        <dbReference type="Proteomes" id="UP000480556"/>
    </source>
</evidence>
<name>A0A5Q0P5P5_9GAMM</name>
<dbReference type="Proteomes" id="UP000327478">
    <property type="component" value="Chromosome"/>
</dbReference>
<proteinExistence type="inferred from homology"/>
<evidence type="ECO:0000313" key="5">
    <source>
        <dbReference type="EMBL" id="MQW92593.1"/>
    </source>
</evidence>
<gene>
    <name evidence="5" type="primary">otsB</name>
    <name evidence="6" type="ORF">GFH30_06550</name>
    <name evidence="5" type="ORF">GHJ48_09360</name>
</gene>
<evidence type="ECO:0000256" key="2">
    <source>
        <dbReference type="ARBA" id="ARBA00008770"/>
    </source>
</evidence>
<dbReference type="Gene3D" id="3.40.50.1000">
    <property type="entry name" value="HAD superfamily/HAD-like"/>
    <property type="match status" value="1"/>
</dbReference>
<dbReference type="InterPro" id="IPR003337">
    <property type="entry name" value="Trehalose_PPase"/>
</dbReference>
<dbReference type="InterPro" id="IPR006379">
    <property type="entry name" value="HAD-SF_hydro_IIB"/>
</dbReference>